<dbReference type="PIRSF" id="PIRSF005572">
    <property type="entry name" value="NifS"/>
    <property type="match status" value="1"/>
</dbReference>
<comment type="caution">
    <text evidence="11">The sequence shown here is derived from an EMBL/GenBank/DDBJ whole genome shotgun (WGS) entry which is preliminary data.</text>
</comment>
<evidence type="ECO:0000313" key="11">
    <source>
        <dbReference type="EMBL" id="MDT9593816.1"/>
    </source>
</evidence>
<comment type="cofactor">
    <cofactor evidence="1">
        <name>pyridoxal 5'-phosphate</name>
        <dbReference type="ChEBI" id="CHEBI:597326"/>
    </cofactor>
</comment>
<evidence type="ECO:0000256" key="8">
    <source>
        <dbReference type="ARBA" id="ARBA00050776"/>
    </source>
</evidence>
<dbReference type="SUPFAM" id="SSF53383">
    <property type="entry name" value="PLP-dependent transferases"/>
    <property type="match status" value="1"/>
</dbReference>
<evidence type="ECO:0000256" key="4">
    <source>
        <dbReference type="ARBA" id="ARBA00022723"/>
    </source>
</evidence>
<dbReference type="Gene3D" id="3.40.640.10">
    <property type="entry name" value="Type I PLP-dependent aspartate aminotransferase-like (Major domain)"/>
    <property type="match status" value="1"/>
</dbReference>
<dbReference type="InterPro" id="IPR015421">
    <property type="entry name" value="PyrdxlP-dep_Trfase_major"/>
</dbReference>
<dbReference type="EMBL" id="JAVYII010000005">
    <property type="protein sequence ID" value="MDT9593816.1"/>
    <property type="molecule type" value="Genomic_DNA"/>
</dbReference>
<keyword evidence="4" id="KW-0479">Metal-binding</keyword>
<dbReference type="Proteomes" id="UP001268542">
    <property type="component" value="Unassembled WGS sequence"/>
</dbReference>
<comment type="similarity">
    <text evidence="2">Belongs to the class-V pyridoxal-phosphate-dependent aminotransferase family. NifS/IscS subfamily.</text>
</comment>
<evidence type="ECO:0000256" key="6">
    <source>
        <dbReference type="ARBA" id="ARBA00023004"/>
    </source>
</evidence>
<dbReference type="GO" id="GO:0008483">
    <property type="term" value="F:transaminase activity"/>
    <property type="evidence" value="ECO:0007669"/>
    <property type="project" value="UniProtKB-KW"/>
</dbReference>
<dbReference type="PANTHER" id="PTHR11601:SF34">
    <property type="entry name" value="CYSTEINE DESULFURASE"/>
    <property type="match status" value="1"/>
</dbReference>
<dbReference type="Gene3D" id="3.90.1150.10">
    <property type="entry name" value="Aspartate Aminotransferase, domain 1"/>
    <property type="match status" value="1"/>
</dbReference>
<dbReference type="RefSeq" id="WP_315733307.1">
    <property type="nucleotide sequence ID" value="NZ_JAVYII010000005.1"/>
</dbReference>
<evidence type="ECO:0000256" key="1">
    <source>
        <dbReference type="ARBA" id="ARBA00001933"/>
    </source>
</evidence>
<dbReference type="InterPro" id="IPR016454">
    <property type="entry name" value="Cysteine_dSase"/>
</dbReference>
<dbReference type="InterPro" id="IPR015422">
    <property type="entry name" value="PyrdxlP-dep_Trfase_small"/>
</dbReference>
<evidence type="ECO:0000313" key="12">
    <source>
        <dbReference type="Proteomes" id="UP001268542"/>
    </source>
</evidence>
<dbReference type="PANTHER" id="PTHR11601">
    <property type="entry name" value="CYSTEINE DESULFURYLASE FAMILY MEMBER"/>
    <property type="match status" value="1"/>
</dbReference>
<keyword evidence="3" id="KW-0808">Transferase</keyword>
<keyword evidence="7" id="KW-0411">Iron-sulfur</keyword>
<dbReference type="InterPro" id="IPR000192">
    <property type="entry name" value="Aminotrans_V_dom"/>
</dbReference>
<feature type="domain" description="Aminotransferase class V" evidence="10">
    <location>
        <begin position="17"/>
        <end position="379"/>
    </location>
</feature>
<dbReference type="InterPro" id="IPR015424">
    <property type="entry name" value="PyrdxlP-dep_Trfase"/>
</dbReference>
<dbReference type="Pfam" id="PF00266">
    <property type="entry name" value="Aminotran_5"/>
    <property type="match status" value="1"/>
</dbReference>
<evidence type="ECO:0000259" key="10">
    <source>
        <dbReference type="Pfam" id="PF00266"/>
    </source>
</evidence>
<keyword evidence="11" id="KW-0032">Aminotransferase</keyword>
<evidence type="ECO:0000256" key="2">
    <source>
        <dbReference type="ARBA" id="ARBA00006490"/>
    </source>
</evidence>
<sequence>MTPAPPPSAAEPAWTDLDSASGRPLHPAAREAMLAAYDAGYADVRRLHHAGRRARAVLDNAREVVAESLQVRPDEVTFTGSGTEAVHRGLLGLVRGRRREGSVVVRSAVEHSAVLHAADFAERESGTTSDAVVVDPTGRVDLDALAGRLAAHAAPGGPGTALVALQSANHEVGTRQPVEQAAAIAAGHGVPLLVDACASVGWEPLPTGWAVATASAHKWGGPSGVGVLLVRKHARWRDPSPADDRGDRRAVGFESAPGALAAAAALQATLAESDRTARRVAALVDRVRGEVARTVPEVDVVGDPTDRLPHLLTFSCLYVDGEALVSVLDREGFGVGSGSACTASTHEPSHVLAAMGALTQGNVRISLHPGTTEAEVDRFLAVLPRVVRDLRAEIGA</sequence>
<feature type="region of interest" description="Disordered" evidence="9">
    <location>
        <begin position="1"/>
        <end position="24"/>
    </location>
</feature>
<evidence type="ECO:0000256" key="7">
    <source>
        <dbReference type="ARBA" id="ARBA00023014"/>
    </source>
</evidence>
<evidence type="ECO:0000256" key="3">
    <source>
        <dbReference type="ARBA" id="ARBA00022679"/>
    </source>
</evidence>
<keyword evidence="12" id="KW-1185">Reference proteome</keyword>
<keyword evidence="5" id="KW-0663">Pyridoxal phosphate</keyword>
<evidence type="ECO:0000256" key="5">
    <source>
        <dbReference type="ARBA" id="ARBA00022898"/>
    </source>
</evidence>
<protein>
    <submittedName>
        <fullName evidence="11">Aminotransferase class V-fold PLP-dependent enzyme</fullName>
    </submittedName>
</protein>
<name>A0ABU3PX61_9ACTN</name>
<reference evidence="11 12" key="1">
    <citation type="submission" date="2023-08" db="EMBL/GenBank/DDBJ databases">
        <title>Nocardioides seae sp. nov., a bacterium isolated from a soil.</title>
        <authorList>
            <person name="Wang X."/>
        </authorList>
    </citation>
    <scope>NUCLEOTIDE SEQUENCE [LARGE SCALE GENOMIC DNA]</scope>
    <source>
        <strain evidence="11 12">YZH12</strain>
    </source>
</reference>
<keyword evidence="6" id="KW-0408">Iron</keyword>
<accession>A0ABU3PX61</accession>
<organism evidence="11 12">
    <name type="scientific">Nocardioides imazamoxiresistens</name>
    <dbReference type="NCBI Taxonomy" id="3231893"/>
    <lineage>
        <taxon>Bacteria</taxon>
        <taxon>Bacillati</taxon>
        <taxon>Actinomycetota</taxon>
        <taxon>Actinomycetes</taxon>
        <taxon>Propionibacteriales</taxon>
        <taxon>Nocardioidaceae</taxon>
        <taxon>Nocardioides</taxon>
    </lineage>
</organism>
<proteinExistence type="inferred from homology"/>
<gene>
    <name evidence="11" type="ORF">RDV89_12105</name>
</gene>
<evidence type="ECO:0000256" key="9">
    <source>
        <dbReference type="SAM" id="MobiDB-lite"/>
    </source>
</evidence>
<comment type="catalytic activity">
    <reaction evidence="8">
        <text>(sulfur carrier)-H + L-cysteine = (sulfur carrier)-SH + L-alanine</text>
        <dbReference type="Rhea" id="RHEA:43892"/>
        <dbReference type="Rhea" id="RHEA-COMP:14737"/>
        <dbReference type="Rhea" id="RHEA-COMP:14739"/>
        <dbReference type="ChEBI" id="CHEBI:29917"/>
        <dbReference type="ChEBI" id="CHEBI:35235"/>
        <dbReference type="ChEBI" id="CHEBI:57972"/>
        <dbReference type="ChEBI" id="CHEBI:64428"/>
        <dbReference type="EC" id="2.8.1.7"/>
    </reaction>
</comment>